<dbReference type="InterPro" id="IPR037767">
    <property type="entry name" value="C2A_Mug190-like"/>
</dbReference>
<keyword evidence="6" id="KW-0256">Endoplasmic reticulum</keyword>
<protein>
    <submittedName>
        <fullName evidence="16">C2 domain</fullName>
    </submittedName>
</protein>
<dbReference type="PROSITE" id="PS50004">
    <property type="entry name" value="C2"/>
    <property type="match status" value="2"/>
</dbReference>
<evidence type="ECO:0000256" key="7">
    <source>
        <dbReference type="ARBA" id="ARBA00022989"/>
    </source>
</evidence>
<feature type="compositionally biased region" description="Polar residues" evidence="12">
    <location>
        <begin position="114"/>
        <end position="134"/>
    </location>
</feature>
<dbReference type="InterPro" id="IPR000008">
    <property type="entry name" value="C2_dom"/>
</dbReference>
<evidence type="ECO:0000256" key="13">
    <source>
        <dbReference type="SAM" id="Phobius"/>
    </source>
</evidence>
<comment type="subcellular location">
    <subcellularLocation>
        <location evidence="1">Endoplasmic reticulum membrane</location>
    </subcellularLocation>
</comment>
<evidence type="ECO:0000256" key="2">
    <source>
        <dbReference type="ARBA" id="ARBA00022448"/>
    </source>
</evidence>
<dbReference type="GO" id="GO:0061817">
    <property type="term" value="P:endoplasmic reticulum-plasma membrane tethering"/>
    <property type="evidence" value="ECO:0007669"/>
    <property type="project" value="InterPro"/>
</dbReference>
<feature type="domain" description="SMP-LTD" evidence="15">
    <location>
        <begin position="326"/>
        <end position="595"/>
    </location>
</feature>
<feature type="region of interest" description="Disordered" evidence="12">
    <location>
        <begin position="1147"/>
        <end position="1187"/>
    </location>
</feature>
<evidence type="ECO:0000256" key="12">
    <source>
        <dbReference type="SAM" id="MobiDB-lite"/>
    </source>
</evidence>
<feature type="coiled-coil region" evidence="11">
    <location>
        <begin position="768"/>
        <end position="799"/>
    </location>
</feature>
<dbReference type="Proteomes" id="UP000192927">
    <property type="component" value="Unassembled WGS sequence"/>
</dbReference>
<accession>A0A1W5CSE3</accession>
<keyword evidence="4 13" id="KW-0812">Transmembrane</keyword>
<keyword evidence="11" id="KW-0175">Coiled coil</keyword>
<sequence>MSDPNDFNEDASRRTAGAPYSPQHPVPNIERYEDRKQQREAQPTAETVRPVAAGEEESEEGGLLDSLKTRLHLNGNSKETPAQKGEIEPYSSANRNEQPPASSHDNIELEDQQDAGQQTSEQVPQDTSQSSVNDQDPRKKRKNLKNLKRDYAGRLVTDPVTHLPVTIHDSTNTELKNVPENLPPVGSEPRTSTGFSAASKSSNELDREAHETEDVHKAMNRLFPPPAYQAAKEQLDRVYQLAITIGLGSILGVVLIVPIAANLVTSSSWMSFLTSSSVILSLGLGLGGCIIWGVRGWLSHKVNSIWEDGVWDAAREQEEEQAESSTPESTQWLNSLLASIWPLVNPDLFNSLADTLEDVMQASLPKLVRMISVEDLGQGSEAIRILGVRWLPTGAAAKDVSVDGKFKAGKERHKSDRKVPGQGEIDDETKSEASGEHNVEEDGPQNSADEEKEEGNEENIAEGLEAEEGDFVNIEVAFAYRSCTGGKSIRNKAKNAHLYLVFYLPGGVEFPVWVELRGLIGTMRMRLQLCPDPPFFALCTLTLLGQPKVDLSCVPLVKKGLNIMDLPIVSSFVQSSVDAALSEYVAPKSLTLDIKDMVVGDDFKKDTSARGVVVVRIRSTKGFKEGDPSLGGLKKGSGDPYITVGWAKFGKPVWSTRVIVDDMEPIWDEIAFVLVGPQELNAEERLRVQLWDSDRYTADDDLGRTEVDLKELMHSPNSKGKMWDRQDGFMAMDADEKMPGLLEWSVGYFAKTGIQKDEFANQTEGARVKNIEELKESVAQEARRKLREASDRDESAEIDQQQAQDLQVKEENMIISCPPPQEYPSGILSIQIHQITGLEFEKMRKSRDPKEDGNDAEEGTGDLPSSYCTIILNHQKIFKTRTKPKNDKPFFNAGTERFTRDWRTAEVILSVRDARVHEDNPLIGIVYLPLAHIFRNRSQIMETYPLVGGLGYGRVRVSMVFRSVRLQIPKELMGWDYGTLEITGPITSKDLLADLRGLRLKLRTNIHRFKMYSASTEGQWAGKKDRKVRLAVRKRYSSCLVIEFRKNQIAFDKTSAFAVFWLKDIPDDEEKTVTLTVWHGDTDMKRAESNCLDNMGASSGTIEVPMKFWHGLSGVHAKHAGSNANMKDVLEVLDTAYDSKEVRQTMAGIDDSDSDDSEDGAEHSPSSSERRNRHNQESGGRDPWDQVLDYKDHSDQLHRSHRGIMQWKGARTAKWIKTKVEHGKDHVLGSFKHHRETESGIETEV</sequence>
<evidence type="ECO:0000256" key="10">
    <source>
        <dbReference type="ARBA" id="ARBA00023136"/>
    </source>
</evidence>
<feature type="compositionally biased region" description="Polar residues" evidence="12">
    <location>
        <begin position="91"/>
        <end position="104"/>
    </location>
</feature>
<dbReference type="PANTHER" id="PTHR47348">
    <property type="entry name" value="MEIOTICALLY UP-REGULATED GENE 190 PROTEIN"/>
    <property type="match status" value="1"/>
</dbReference>
<feature type="domain" description="C2" evidence="14">
    <location>
        <begin position="809"/>
        <end position="944"/>
    </location>
</feature>
<evidence type="ECO:0000256" key="3">
    <source>
        <dbReference type="ARBA" id="ARBA00022553"/>
    </source>
</evidence>
<name>A0A1W5CSE3_9LECA</name>
<feature type="region of interest" description="Disordered" evidence="12">
    <location>
        <begin position="407"/>
        <end position="458"/>
    </location>
</feature>
<evidence type="ECO:0000256" key="9">
    <source>
        <dbReference type="ARBA" id="ARBA00023121"/>
    </source>
</evidence>
<feature type="domain" description="C2" evidence="14">
    <location>
        <begin position="593"/>
        <end position="724"/>
    </location>
</feature>
<dbReference type="Pfam" id="PF25331">
    <property type="entry name" value="C2_Mug190_3rd"/>
    <property type="match status" value="1"/>
</dbReference>
<dbReference type="AlphaFoldDB" id="A0A1W5CSE3"/>
<keyword evidence="3" id="KW-0597">Phosphoprotein</keyword>
<dbReference type="Gene3D" id="2.60.40.150">
    <property type="entry name" value="C2 domain"/>
    <property type="match status" value="2"/>
</dbReference>
<dbReference type="GO" id="GO:0006869">
    <property type="term" value="P:lipid transport"/>
    <property type="evidence" value="ECO:0007669"/>
    <property type="project" value="UniProtKB-KW"/>
</dbReference>
<keyword evidence="5" id="KW-0677">Repeat</keyword>
<organism evidence="16 17">
    <name type="scientific">Lasallia pustulata</name>
    <dbReference type="NCBI Taxonomy" id="136370"/>
    <lineage>
        <taxon>Eukaryota</taxon>
        <taxon>Fungi</taxon>
        <taxon>Dikarya</taxon>
        <taxon>Ascomycota</taxon>
        <taxon>Pezizomycotina</taxon>
        <taxon>Lecanoromycetes</taxon>
        <taxon>OSLEUM clade</taxon>
        <taxon>Umbilicariomycetidae</taxon>
        <taxon>Umbilicariales</taxon>
        <taxon>Umbilicariaceae</taxon>
        <taxon>Lasallia</taxon>
    </lineage>
</organism>
<dbReference type="CDD" id="cd04041">
    <property type="entry name" value="C2A_fungal"/>
    <property type="match status" value="1"/>
</dbReference>
<dbReference type="InterPro" id="IPR057349">
    <property type="entry name" value="C2_Mug190_3rd"/>
</dbReference>
<dbReference type="GO" id="GO:0005789">
    <property type="term" value="C:endoplasmic reticulum membrane"/>
    <property type="evidence" value="ECO:0007669"/>
    <property type="project" value="UniProtKB-SubCell"/>
</dbReference>
<dbReference type="PROSITE" id="PS51847">
    <property type="entry name" value="SMP"/>
    <property type="match status" value="1"/>
</dbReference>
<dbReference type="GO" id="GO:0008289">
    <property type="term" value="F:lipid binding"/>
    <property type="evidence" value="ECO:0007669"/>
    <property type="project" value="UniProtKB-KW"/>
</dbReference>
<dbReference type="PANTHER" id="PTHR47348:SF2">
    <property type="entry name" value="MEIOTICALLY UP-REGULATED 190 PROTEIN"/>
    <property type="match status" value="1"/>
</dbReference>
<feature type="compositionally biased region" description="Basic and acidic residues" evidence="12">
    <location>
        <begin position="428"/>
        <end position="440"/>
    </location>
</feature>
<reference evidence="17" key="1">
    <citation type="submission" date="2017-03" db="EMBL/GenBank/DDBJ databases">
        <authorList>
            <person name="Sharma R."/>
            <person name="Thines M."/>
        </authorList>
    </citation>
    <scope>NUCLEOTIDE SEQUENCE [LARGE SCALE GENOMIC DNA]</scope>
</reference>
<keyword evidence="7 13" id="KW-1133">Transmembrane helix</keyword>
<evidence type="ECO:0000256" key="6">
    <source>
        <dbReference type="ARBA" id="ARBA00022824"/>
    </source>
</evidence>
<evidence type="ECO:0000256" key="8">
    <source>
        <dbReference type="ARBA" id="ARBA00023055"/>
    </source>
</evidence>
<dbReference type="SUPFAM" id="SSF49562">
    <property type="entry name" value="C2 domain (Calcium/lipid-binding domain, CaLB)"/>
    <property type="match status" value="2"/>
</dbReference>
<dbReference type="EMBL" id="FWEW01000123">
    <property type="protein sequence ID" value="SLM33768.1"/>
    <property type="molecule type" value="Genomic_DNA"/>
</dbReference>
<dbReference type="InterPro" id="IPR035892">
    <property type="entry name" value="C2_domain_sf"/>
</dbReference>
<keyword evidence="10 13" id="KW-0472">Membrane</keyword>
<evidence type="ECO:0000259" key="14">
    <source>
        <dbReference type="PROSITE" id="PS50004"/>
    </source>
</evidence>
<feature type="compositionally biased region" description="Basic and acidic residues" evidence="12">
    <location>
        <begin position="30"/>
        <end position="39"/>
    </location>
</feature>
<evidence type="ECO:0000256" key="5">
    <source>
        <dbReference type="ARBA" id="ARBA00022737"/>
    </source>
</evidence>
<dbReference type="CDD" id="cd21676">
    <property type="entry name" value="SMP_Mug190"/>
    <property type="match status" value="1"/>
</dbReference>
<feature type="transmembrane region" description="Helical" evidence="13">
    <location>
        <begin position="272"/>
        <end position="294"/>
    </location>
</feature>
<feature type="transmembrane region" description="Helical" evidence="13">
    <location>
        <begin position="238"/>
        <end position="260"/>
    </location>
</feature>
<dbReference type="Pfam" id="PF00168">
    <property type="entry name" value="C2"/>
    <property type="match status" value="2"/>
</dbReference>
<evidence type="ECO:0000259" key="15">
    <source>
        <dbReference type="PROSITE" id="PS51847"/>
    </source>
</evidence>
<dbReference type="InterPro" id="IPR031468">
    <property type="entry name" value="SMP_LBD"/>
</dbReference>
<evidence type="ECO:0000313" key="17">
    <source>
        <dbReference type="Proteomes" id="UP000192927"/>
    </source>
</evidence>
<evidence type="ECO:0000256" key="11">
    <source>
        <dbReference type="SAM" id="Coils"/>
    </source>
</evidence>
<dbReference type="Pfam" id="PF25669">
    <property type="entry name" value="SMP_MUG190-like"/>
    <property type="match status" value="2"/>
</dbReference>
<dbReference type="CDD" id="cd04052">
    <property type="entry name" value="C2B_Tricalbin-like"/>
    <property type="match status" value="1"/>
</dbReference>
<keyword evidence="8" id="KW-0445">Lipid transport</keyword>
<proteinExistence type="predicted"/>
<keyword evidence="9" id="KW-0446">Lipid-binding</keyword>
<evidence type="ECO:0000256" key="1">
    <source>
        <dbReference type="ARBA" id="ARBA00004586"/>
    </source>
</evidence>
<evidence type="ECO:0000313" key="16">
    <source>
        <dbReference type="EMBL" id="SLM33768.1"/>
    </source>
</evidence>
<dbReference type="SMART" id="SM00239">
    <property type="entry name" value="C2"/>
    <property type="match status" value="2"/>
</dbReference>
<feature type="region of interest" description="Disordered" evidence="12">
    <location>
        <begin position="1"/>
        <end position="150"/>
    </location>
</feature>
<feature type="compositionally biased region" description="Acidic residues" evidence="12">
    <location>
        <begin position="441"/>
        <end position="458"/>
    </location>
</feature>
<keyword evidence="17" id="KW-1185">Reference proteome</keyword>
<feature type="region of interest" description="Disordered" evidence="12">
    <location>
        <begin position="169"/>
        <end position="210"/>
    </location>
</feature>
<keyword evidence="2" id="KW-0813">Transport</keyword>
<feature type="compositionally biased region" description="Basic and acidic residues" evidence="12">
    <location>
        <begin position="407"/>
        <end position="419"/>
    </location>
</feature>
<evidence type="ECO:0000256" key="4">
    <source>
        <dbReference type="ARBA" id="ARBA00022692"/>
    </source>
</evidence>
<dbReference type="InterPro" id="IPR037765">
    <property type="entry name" value="C2B_Tricalbin"/>
</dbReference>
<feature type="compositionally biased region" description="Polar residues" evidence="12">
    <location>
        <begin position="189"/>
        <end position="202"/>
    </location>
</feature>
<feature type="compositionally biased region" description="Acidic residues" evidence="12">
    <location>
        <begin position="1150"/>
        <end position="1159"/>
    </location>
</feature>
<feature type="compositionally biased region" description="Basic and acidic residues" evidence="12">
    <location>
        <begin position="1168"/>
        <end position="1187"/>
    </location>
</feature>